<name>A0A1G2A9H4_9BACT</name>
<dbReference type="AlphaFoldDB" id="A0A1G2A9H4"/>
<comment type="similarity">
    <text evidence="2">Belongs to the DoxX family.</text>
</comment>
<dbReference type="InterPro" id="IPR051907">
    <property type="entry name" value="DoxX-like_oxidoreductase"/>
</dbReference>
<evidence type="ECO:0000256" key="7">
    <source>
        <dbReference type="SAM" id="MobiDB-lite"/>
    </source>
</evidence>
<evidence type="ECO:0000256" key="5">
    <source>
        <dbReference type="ARBA" id="ARBA00022989"/>
    </source>
</evidence>
<comment type="caution">
    <text evidence="9">The sequence shown here is derived from an EMBL/GenBank/DDBJ whole genome shotgun (WGS) entry which is preliminary data.</text>
</comment>
<evidence type="ECO:0000256" key="2">
    <source>
        <dbReference type="ARBA" id="ARBA00006679"/>
    </source>
</evidence>
<feature type="compositionally biased region" description="Polar residues" evidence="7">
    <location>
        <begin position="150"/>
        <end position="173"/>
    </location>
</feature>
<organism evidence="9 10">
    <name type="scientific">Candidatus Jacksonbacteria bacterium RIFCSPLOWO2_02_FULL_44_20</name>
    <dbReference type="NCBI Taxonomy" id="1798460"/>
    <lineage>
        <taxon>Bacteria</taxon>
        <taxon>Candidatus Jacksoniibacteriota</taxon>
    </lineage>
</organism>
<feature type="transmembrane region" description="Helical" evidence="8">
    <location>
        <begin position="82"/>
        <end position="99"/>
    </location>
</feature>
<dbReference type="GO" id="GO:0005886">
    <property type="term" value="C:plasma membrane"/>
    <property type="evidence" value="ECO:0007669"/>
    <property type="project" value="UniProtKB-SubCell"/>
</dbReference>
<evidence type="ECO:0000256" key="4">
    <source>
        <dbReference type="ARBA" id="ARBA00022692"/>
    </source>
</evidence>
<evidence type="ECO:0000256" key="6">
    <source>
        <dbReference type="ARBA" id="ARBA00023136"/>
    </source>
</evidence>
<keyword evidence="6 8" id="KW-0472">Membrane</keyword>
<dbReference type="Proteomes" id="UP000178315">
    <property type="component" value="Unassembled WGS sequence"/>
</dbReference>
<keyword evidence="3" id="KW-1003">Cell membrane</keyword>
<dbReference type="PANTHER" id="PTHR33452:SF1">
    <property type="entry name" value="INNER MEMBRANE PROTEIN YPHA-RELATED"/>
    <property type="match status" value="1"/>
</dbReference>
<keyword evidence="5 8" id="KW-1133">Transmembrane helix</keyword>
<accession>A0A1G2A9H4</accession>
<protein>
    <recommendedName>
        <fullName evidence="11">DoxX family protein</fullName>
    </recommendedName>
</protein>
<feature type="transmembrane region" description="Helical" evidence="8">
    <location>
        <begin position="18"/>
        <end position="37"/>
    </location>
</feature>
<evidence type="ECO:0000256" key="1">
    <source>
        <dbReference type="ARBA" id="ARBA00004651"/>
    </source>
</evidence>
<dbReference type="PANTHER" id="PTHR33452">
    <property type="entry name" value="OXIDOREDUCTASE CATD-RELATED"/>
    <property type="match status" value="1"/>
</dbReference>
<reference evidence="9 10" key="1">
    <citation type="journal article" date="2016" name="Nat. Commun.">
        <title>Thousands of microbial genomes shed light on interconnected biogeochemical processes in an aquifer system.</title>
        <authorList>
            <person name="Anantharaman K."/>
            <person name="Brown C.T."/>
            <person name="Hug L.A."/>
            <person name="Sharon I."/>
            <person name="Castelle C.J."/>
            <person name="Probst A.J."/>
            <person name="Thomas B.C."/>
            <person name="Singh A."/>
            <person name="Wilkins M.J."/>
            <person name="Karaoz U."/>
            <person name="Brodie E.L."/>
            <person name="Williams K.H."/>
            <person name="Hubbard S.S."/>
            <person name="Banfield J.F."/>
        </authorList>
    </citation>
    <scope>NUCLEOTIDE SEQUENCE [LARGE SCALE GENOMIC DNA]</scope>
</reference>
<evidence type="ECO:0000256" key="3">
    <source>
        <dbReference type="ARBA" id="ARBA00022475"/>
    </source>
</evidence>
<comment type="subcellular location">
    <subcellularLocation>
        <location evidence="1">Cell membrane</location>
        <topology evidence="1">Multi-pass membrane protein</topology>
    </subcellularLocation>
</comment>
<evidence type="ECO:0008006" key="11">
    <source>
        <dbReference type="Google" id="ProtNLM"/>
    </source>
</evidence>
<dbReference type="Pfam" id="PF07681">
    <property type="entry name" value="DoxX"/>
    <property type="match status" value="1"/>
</dbReference>
<feature type="region of interest" description="Disordered" evidence="7">
    <location>
        <begin position="136"/>
        <end position="173"/>
    </location>
</feature>
<evidence type="ECO:0000313" key="10">
    <source>
        <dbReference type="Proteomes" id="UP000178315"/>
    </source>
</evidence>
<feature type="transmembrane region" description="Helical" evidence="8">
    <location>
        <begin position="111"/>
        <end position="134"/>
    </location>
</feature>
<proteinExistence type="inferred from homology"/>
<evidence type="ECO:0000256" key="8">
    <source>
        <dbReference type="SAM" id="Phobius"/>
    </source>
</evidence>
<dbReference type="EMBL" id="MHJU01000013">
    <property type="protein sequence ID" value="OGY73325.1"/>
    <property type="molecule type" value="Genomic_DNA"/>
</dbReference>
<keyword evidence="4 8" id="KW-0812">Transmembrane</keyword>
<dbReference type="InterPro" id="IPR032808">
    <property type="entry name" value="DoxX"/>
</dbReference>
<gene>
    <name evidence="9" type="ORF">A3H61_00170</name>
</gene>
<sequence length="173" mass="17837">MYKKCPCGKDNCSCSTDIALFLVRLALASVFIVHGFGKFANMEATIGYFNTLGFPSALSYLVAAIELLGGIAMLIGIGTTAAGVGIAIVMIGAIVKVHWSQGFSGGWEFPFILLLSALAIGVGGSGCISIPKLLKGKETQSKKPKSSKSAQSTGTHEEQSSQGTEPDASGSVS</sequence>
<evidence type="ECO:0000313" key="9">
    <source>
        <dbReference type="EMBL" id="OGY73325.1"/>
    </source>
</evidence>